<dbReference type="HAMAP" id="MF_00378">
    <property type="entry name" value="Exonuc_7_L"/>
    <property type="match status" value="1"/>
</dbReference>
<dbReference type="EMBL" id="VJVV01000010">
    <property type="protein sequence ID" value="TRO79467.1"/>
    <property type="molecule type" value="Genomic_DNA"/>
</dbReference>
<dbReference type="EC" id="3.1.11.6" evidence="5"/>
<dbReference type="CDD" id="cd04489">
    <property type="entry name" value="ExoVII_LU_OBF"/>
    <property type="match status" value="1"/>
</dbReference>
<evidence type="ECO:0000256" key="5">
    <source>
        <dbReference type="HAMAP-Rule" id="MF_00378"/>
    </source>
</evidence>
<feature type="domain" description="OB-fold nucleic acid binding" evidence="8">
    <location>
        <begin position="13"/>
        <end position="105"/>
    </location>
</feature>
<keyword evidence="3 5" id="KW-0378">Hydrolase</keyword>
<dbReference type="InterPro" id="IPR025824">
    <property type="entry name" value="OB-fold_nuc-bd_dom"/>
</dbReference>
<proteinExistence type="inferred from homology"/>
<reference evidence="9 10" key="1">
    <citation type="submission" date="2019-07" db="EMBL/GenBank/DDBJ databases">
        <title>Insights of Desulfuromonas acetexigens electromicrobiology.</title>
        <authorList>
            <person name="Katuri K."/>
            <person name="Sapireddy V."/>
            <person name="Shaw D.R."/>
            <person name="Saikaly P."/>
        </authorList>
    </citation>
    <scope>NUCLEOTIDE SEQUENCE [LARGE SCALE GENOMIC DNA]</scope>
    <source>
        <strain evidence="9 10">2873</strain>
    </source>
</reference>
<accession>A0A550J896</accession>
<dbReference type="InterPro" id="IPR003753">
    <property type="entry name" value="Exonuc_VII_L"/>
</dbReference>
<dbReference type="GO" id="GO:0005737">
    <property type="term" value="C:cytoplasm"/>
    <property type="evidence" value="ECO:0007669"/>
    <property type="project" value="UniProtKB-SubCell"/>
</dbReference>
<sequence>MVVFAMQDNIMILTVSRLNALLRELVEDNFMQVWVEGEISNFSIPASGHWYFSLKDADAQVRAVMFRAQNRLLGFVPESGMRVVCRGRLSLYPQRGEVQLIVEGLEPRGVGGLQLAFEQLKNRLADEGLFAVERKRPLPAFPRVVGVVTSATGAAIHDIIQVLRRRGAGVHLLLRPVRVQGEGAAEEIAAAIAELNRQGEAEVLIVGRGGGSLEDLWAFNEEPVARAIHGSKIPVISAVGHEVDHTIADFVADLRAPTPSAAAEMVARGRLELEGHLDHLVMRLATQMRRRVDFGRERLNGLHRRLRSPRESLALARQRQADLARRLSQAMERRLKERAWRLSSLAERLDDLSPLRTLGRGYAVVSRAGGDVVRDAAVLTPGERVRLRFAQGQAAARIEEVES</sequence>
<comment type="subunit">
    <text evidence="5">Heterooligomer composed of large and small subunits.</text>
</comment>
<dbReference type="Pfam" id="PF13742">
    <property type="entry name" value="tRNA_anti_2"/>
    <property type="match status" value="1"/>
</dbReference>
<protein>
    <recommendedName>
        <fullName evidence="5">Exodeoxyribonuclease 7 large subunit</fullName>
        <ecNumber evidence="5">3.1.11.6</ecNumber>
    </recommendedName>
    <alternativeName>
        <fullName evidence="5">Exodeoxyribonuclease VII large subunit</fullName>
        <shortName evidence="5">Exonuclease VII large subunit</shortName>
    </alternativeName>
</protein>
<organism evidence="9 10">
    <name type="scientific">Trichloromonas acetexigens</name>
    <dbReference type="NCBI Taxonomy" id="38815"/>
    <lineage>
        <taxon>Bacteria</taxon>
        <taxon>Pseudomonadati</taxon>
        <taxon>Thermodesulfobacteriota</taxon>
        <taxon>Desulfuromonadia</taxon>
        <taxon>Desulfuromonadales</taxon>
        <taxon>Trichloromonadaceae</taxon>
        <taxon>Trichloromonas</taxon>
    </lineage>
</organism>
<dbReference type="PANTHER" id="PTHR30008:SF0">
    <property type="entry name" value="EXODEOXYRIBONUCLEASE 7 LARGE SUBUNIT"/>
    <property type="match status" value="1"/>
</dbReference>
<comment type="subcellular location">
    <subcellularLocation>
        <location evidence="5 6">Cytoplasm</location>
    </subcellularLocation>
</comment>
<comment type="caution">
    <text evidence="9">The sequence shown here is derived from an EMBL/GenBank/DDBJ whole genome shotgun (WGS) entry which is preliminary data.</text>
</comment>
<keyword evidence="1 5" id="KW-0963">Cytoplasm</keyword>
<keyword evidence="2 5" id="KW-0540">Nuclease</keyword>
<evidence type="ECO:0000256" key="4">
    <source>
        <dbReference type="ARBA" id="ARBA00022839"/>
    </source>
</evidence>
<keyword evidence="4 5" id="KW-0269">Exonuclease</keyword>
<dbReference type="Pfam" id="PF02601">
    <property type="entry name" value="Exonuc_VII_L"/>
    <property type="match status" value="1"/>
</dbReference>
<keyword evidence="10" id="KW-1185">Reference proteome</keyword>
<dbReference type="GO" id="GO:0003676">
    <property type="term" value="F:nucleic acid binding"/>
    <property type="evidence" value="ECO:0007669"/>
    <property type="project" value="InterPro"/>
</dbReference>
<gene>
    <name evidence="5 9" type="primary">xseA</name>
    <name evidence="9" type="ORF">FL622_13030</name>
</gene>
<evidence type="ECO:0000256" key="3">
    <source>
        <dbReference type="ARBA" id="ARBA00022801"/>
    </source>
</evidence>
<name>A0A550J896_9BACT</name>
<comment type="function">
    <text evidence="5">Bidirectionally degrades single-stranded DNA into large acid-insoluble oligonucleotides, which are then degraded further into small acid-soluble oligonucleotides.</text>
</comment>
<dbReference type="AlphaFoldDB" id="A0A550J896"/>
<evidence type="ECO:0000259" key="7">
    <source>
        <dbReference type="Pfam" id="PF02601"/>
    </source>
</evidence>
<evidence type="ECO:0000256" key="2">
    <source>
        <dbReference type="ARBA" id="ARBA00022722"/>
    </source>
</evidence>
<evidence type="ECO:0000313" key="10">
    <source>
        <dbReference type="Proteomes" id="UP000317155"/>
    </source>
</evidence>
<dbReference type="GO" id="GO:0008855">
    <property type="term" value="F:exodeoxyribonuclease VII activity"/>
    <property type="evidence" value="ECO:0007669"/>
    <property type="project" value="UniProtKB-UniRule"/>
</dbReference>
<dbReference type="OrthoDB" id="9802795at2"/>
<dbReference type="GO" id="GO:0006308">
    <property type="term" value="P:DNA catabolic process"/>
    <property type="evidence" value="ECO:0007669"/>
    <property type="project" value="UniProtKB-UniRule"/>
</dbReference>
<comment type="similarity">
    <text evidence="5 6">Belongs to the XseA family.</text>
</comment>
<evidence type="ECO:0000259" key="8">
    <source>
        <dbReference type="Pfam" id="PF13742"/>
    </source>
</evidence>
<feature type="domain" description="Exonuclease VII large subunit C-terminal" evidence="7">
    <location>
        <begin position="129"/>
        <end position="349"/>
    </location>
</feature>
<dbReference type="GO" id="GO:0009318">
    <property type="term" value="C:exodeoxyribonuclease VII complex"/>
    <property type="evidence" value="ECO:0007669"/>
    <property type="project" value="UniProtKB-UniRule"/>
</dbReference>
<dbReference type="PANTHER" id="PTHR30008">
    <property type="entry name" value="EXODEOXYRIBONUCLEASE 7 LARGE SUBUNIT"/>
    <property type="match status" value="1"/>
</dbReference>
<dbReference type="InterPro" id="IPR020579">
    <property type="entry name" value="Exonuc_VII_lsu_C"/>
</dbReference>
<evidence type="ECO:0000313" key="9">
    <source>
        <dbReference type="EMBL" id="TRO79467.1"/>
    </source>
</evidence>
<dbReference type="Proteomes" id="UP000317155">
    <property type="component" value="Unassembled WGS sequence"/>
</dbReference>
<comment type="catalytic activity">
    <reaction evidence="5 6">
        <text>Exonucleolytic cleavage in either 5'- to 3'- or 3'- to 5'-direction to yield nucleoside 5'-phosphates.</text>
        <dbReference type="EC" id="3.1.11.6"/>
    </reaction>
</comment>
<dbReference type="NCBIfam" id="TIGR00237">
    <property type="entry name" value="xseA"/>
    <property type="match status" value="1"/>
</dbReference>
<evidence type="ECO:0000256" key="6">
    <source>
        <dbReference type="RuleBase" id="RU004355"/>
    </source>
</evidence>
<evidence type="ECO:0000256" key="1">
    <source>
        <dbReference type="ARBA" id="ARBA00022490"/>
    </source>
</evidence>